<dbReference type="RefSeq" id="WP_090407803.1">
    <property type="nucleotide sequence ID" value="NZ_FNDQ01000009.1"/>
</dbReference>
<dbReference type="EMBL" id="FNDQ01000009">
    <property type="protein sequence ID" value="SDH64475.1"/>
    <property type="molecule type" value="Genomic_DNA"/>
</dbReference>
<evidence type="ECO:0000313" key="3">
    <source>
        <dbReference type="EMBL" id="SDH64475.1"/>
    </source>
</evidence>
<dbReference type="PANTHER" id="PTHR37832">
    <property type="entry name" value="BLL2683 PROTEIN"/>
    <property type="match status" value="1"/>
</dbReference>
<dbReference type="InterPro" id="IPR011008">
    <property type="entry name" value="Dimeric_a/b-barrel"/>
</dbReference>
<dbReference type="PROSITE" id="PS51502">
    <property type="entry name" value="S_R_A_B_BARREL"/>
    <property type="match status" value="1"/>
</dbReference>
<dbReference type="SMART" id="SM00886">
    <property type="entry name" value="Dabb"/>
    <property type="match status" value="1"/>
</dbReference>
<dbReference type="Gene3D" id="3.30.70.100">
    <property type="match status" value="1"/>
</dbReference>
<gene>
    <name evidence="3" type="ORF">SAMN05421818_10942</name>
</gene>
<evidence type="ECO:0000313" key="4">
    <source>
        <dbReference type="Proteomes" id="UP000243588"/>
    </source>
</evidence>
<dbReference type="InterPro" id="IPR013097">
    <property type="entry name" value="Dabb"/>
</dbReference>
<feature type="domain" description="Stress-response A/B barrel" evidence="2">
    <location>
        <begin position="2"/>
        <end position="95"/>
    </location>
</feature>
<evidence type="ECO:0000256" key="1">
    <source>
        <dbReference type="SAM" id="Coils"/>
    </source>
</evidence>
<dbReference type="PANTHER" id="PTHR37832:SF1">
    <property type="entry name" value="STRESS-RESPONSE A_B BARREL DOMAIN-CONTAINING PROTEIN"/>
    <property type="match status" value="1"/>
</dbReference>
<dbReference type="Pfam" id="PF07876">
    <property type="entry name" value="Dabb"/>
    <property type="match status" value="1"/>
</dbReference>
<keyword evidence="1" id="KW-0175">Coiled coil</keyword>
<sequence>MLKHIVMWRLKEENKEANKIEMKNQLMALKDKIEALKAISVEFNHIEATQANFDVMLYTEFLNFNDLAIYANHPEHLKVVDFIKSVVTERVAIDY</sequence>
<dbReference type="STRING" id="702745.SAMN05421818_10942"/>
<evidence type="ECO:0000259" key="2">
    <source>
        <dbReference type="PROSITE" id="PS51502"/>
    </source>
</evidence>
<proteinExistence type="predicted"/>
<dbReference type="SUPFAM" id="SSF54909">
    <property type="entry name" value="Dimeric alpha+beta barrel"/>
    <property type="match status" value="1"/>
</dbReference>
<name>A0A1G8E3Q8_9FLAO</name>
<organism evidence="3 4">
    <name type="scientific">Myroides phaeus</name>
    <dbReference type="NCBI Taxonomy" id="702745"/>
    <lineage>
        <taxon>Bacteria</taxon>
        <taxon>Pseudomonadati</taxon>
        <taxon>Bacteroidota</taxon>
        <taxon>Flavobacteriia</taxon>
        <taxon>Flavobacteriales</taxon>
        <taxon>Flavobacteriaceae</taxon>
        <taxon>Myroides</taxon>
    </lineage>
</organism>
<keyword evidence="4" id="KW-1185">Reference proteome</keyword>
<feature type="coiled-coil region" evidence="1">
    <location>
        <begin position="12"/>
        <end position="39"/>
    </location>
</feature>
<protein>
    <submittedName>
        <fullName evidence="3">Stress responsive A/B Barrel Domain</fullName>
    </submittedName>
</protein>
<accession>A0A1G8E3Q8</accession>
<reference evidence="4" key="1">
    <citation type="submission" date="2016-10" db="EMBL/GenBank/DDBJ databases">
        <authorList>
            <person name="Varghese N."/>
            <person name="Submissions S."/>
        </authorList>
    </citation>
    <scope>NUCLEOTIDE SEQUENCE [LARGE SCALE GENOMIC DNA]</scope>
    <source>
        <strain evidence="4">DSM 23313</strain>
    </source>
</reference>
<dbReference type="AlphaFoldDB" id="A0A1G8E3Q8"/>
<dbReference type="Proteomes" id="UP000243588">
    <property type="component" value="Unassembled WGS sequence"/>
</dbReference>